<accession>A0A388JLZ5</accession>
<reference evidence="1 2" key="1">
    <citation type="journal article" date="2018" name="Cell">
        <title>The Chara Genome: Secondary Complexity and Implications for Plant Terrestrialization.</title>
        <authorList>
            <person name="Nishiyama T."/>
            <person name="Sakayama H."/>
            <person name="Vries J.D."/>
            <person name="Buschmann H."/>
            <person name="Saint-Marcoux D."/>
            <person name="Ullrich K.K."/>
            <person name="Haas F.B."/>
            <person name="Vanderstraeten L."/>
            <person name="Becker D."/>
            <person name="Lang D."/>
            <person name="Vosolsobe S."/>
            <person name="Rombauts S."/>
            <person name="Wilhelmsson P.K.I."/>
            <person name="Janitza P."/>
            <person name="Kern R."/>
            <person name="Heyl A."/>
            <person name="Rumpler F."/>
            <person name="Villalobos L.I.A.C."/>
            <person name="Clay J.M."/>
            <person name="Skokan R."/>
            <person name="Toyoda A."/>
            <person name="Suzuki Y."/>
            <person name="Kagoshima H."/>
            <person name="Schijlen E."/>
            <person name="Tajeshwar N."/>
            <person name="Catarino B."/>
            <person name="Hetherington A.J."/>
            <person name="Saltykova A."/>
            <person name="Bonnot C."/>
            <person name="Breuninger H."/>
            <person name="Symeonidi A."/>
            <person name="Radhakrishnan G.V."/>
            <person name="Van Nieuwerburgh F."/>
            <person name="Deforce D."/>
            <person name="Chang C."/>
            <person name="Karol K.G."/>
            <person name="Hedrich R."/>
            <person name="Ulvskov P."/>
            <person name="Glockner G."/>
            <person name="Delwiche C.F."/>
            <person name="Petrasek J."/>
            <person name="Van de Peer Y."/>
            <person name="Friml J."/>
            <person name="Beilby M."/>
            <person name="Dolan L."/>
            <person name="Kohara Y."/>
            <person name="Sugano S."/>
            <person name="Fujiyama A."/>
            <person name="Delaux P.-M."/>
            <person name="Quint M."/>
            <person name="TheiBen G."/>
            <person name="Hagemann M."/>
            <person name="Harholt J."/>
            <person name="Dunand C."/>
            <person name="Zachgo S."/>
            <person name="Langdale J."/>
            <person name="Maumus F."/>
            <person name="Straeten D.V.D."/>
            <person name="Gould S.B."/>
            <person name="Rensing S.A."/>
        </authorList>
    </citation>
    <scope>NUCLEOTIDE SEQUENCE [LARGE SCALE GENOMIC DNA]</scope>
    <source>
        <strain evidence="1 2">S276</strain>
    </source>
</reference>
<dbReference type="AlphaFoldDB" id="A0A388JLZ5"/>
<evidence type="ECO:0000313" key="2">
    <source>
        <dbReference type="Proteomes" id="UP000265515"/>
    </source>
</evidence>
<dbReference type="Gramene" id="GBG58836">
    <property type="protein sequence ID" value="GBG58836"/>
    <property type="gene ID" value="CBR_g236"/>
</dbReference>
<organism evidence="1 2">
    <name type="scientific">Chara braunii</name>
    <name type="common">Braun's stonewort</name>
    <dbReference type="NCBI Taxonomy" id="69332"/>
    <lineage>
        <taxon>Eukaryota</taxon>
        <taxon>Viridiplantae</taxon>
        <taxon>Streptophyta</taxon>
        <taxon>Charophyceae</taxon>
        <taxon>Charales</taxon>
        <taxon>Characeae</taxon>
        <taxon>Chara</taxon>
    </lineage>
</organism>
<keyword evidence="2" id="KW-1185">Reference proteome</keyword>
<name>A0A388JLZ5_CHABU</name>
<sequence length="235" mass="25536">MLPSGDDSALLPLVDPFDLPSSEESKLMLHHDLLERMVHEACQYSDQMTVDQLWVVHLVGALEADLHMLESELRSSCCSAGVTMLPSGDDSALPPLADPFNLPSSEESTLMLRCDLLERMVHAASQYSDRITVDQLWGVHLVGALEADLHMLESELRDAAYAVPILTKFVKCYVLVGVLQSAFALSLARIGAAFLAALQDLLSSQARLREETLPAGSRLGDLQIAGNAGICLCYT</sequence>
<comment type="caution">
    <text evidence="1">The sequence shown here is derived from an EMBL/GenBank/DDBJ whole genome shotgun (WGS) entry which is preliminary data.</text>
</comment>
<protein>
    <submittedName>
        <fullName evidence="1">Uncharacterized protein</fullName>
    </submittedName>
</protein>
<evidence type="ECO:0000313" key="1">
    <source>
        <dbReference type="EMBL" id="GBG58836.1"/>
    </source>
</evidence>
<proteinExistence type="predicted"/>
<gene>
    <name evidence="1" type="ORF">CBR_g236</name>
</gene>
<dbReference type="Proteomes" id="UP000265515">
    <property type="component" value="Unassembled WGS sequence"/>
</dbReference>
<dbReference type="EMBL" id="BFEA01000001">
    <property type="protein sequence ID" value="GBG58836.1"/>
    <property type="molecule type" value="Genomic_DNA"/>
</dbReference>